<dbReference type="Proteomes" id="UP001596472">
    <property type="component" value="Unassembled WGS sequence"/>
</dbReference>
<accession>A0ABW2L7J2</accession>
<dbReference type="EMBL" id="JBHTBS010000007">
    <property type="protein sequence ID" value="MFC7338337.1"/>
    <property type="molecule type" value="Genomic_DNA"/>
</dbReference>
<gene>
    <name evidence="1" type="ORF">ACFQY0_14180</name>
</gene>
<organism evidence="1 2">
    <name type="scientific">Haloferula chungangensis</name>
    <dbReference type="NCBI Taxonomy" id="1048331"/>
    <lineage>
        <taxon>Bacteria</taxon>
        <taxon>Pseudomonadati</taxon>
        <taxon>Verrucomicrobiota</taxon>
        <taxon>Verrucomicrobiia</taxon>
        <taxon>Verrucomicrobiales</taxon>
        <taxon>Verrucomicrobiaceae</taxon>
        <taxon>Haloferula</taxon>
    </lineage>
</organism>
<keyword evidence="2" id="KW-1185">Reference proteome</keyword>
<dbReference type="Gene3D" id="1.20.120.1490">
    <property type="match status" value="1"/>
</dbReference>
<evidence type="ECO:0000313" key="2">
    <source>
        <dbReference type="Proteomes" id="UP001596472"/>
    </source>
</evidence>
<protein>
    <submittedName>
        <fullName evidence="1">Periplasmic heavy metal sensor</fullName>
    </submittedName>
</protein>
<sequence>MMRRPTEIILWGAVTVLLSGLTAWLVVRSNREPEKRERSHDLHHWMHEQLVLTEAQHQAMAPFEKAYEESHNILSDRINDAGRELAQAVRLGKADSPEVEQALVKLNAAQAAMQRATLDHFFAMKEHLDSEQAEKLLEWTHDSIVHE</sequence>
<dbReference type="InterPro" id="IPR025961">
    <property type="entry name" value="Metal_resist"/>
</dbReference>
<evidence type="ECO:0000313" key="1">
    <source>
        <dbReference type="EMBL" id="MFC7338337.1"/>
    </source>
</evidence>
<dbReference type="Pfam" id="PF13801">
    <property type="entry name" value="Metal_resist"/>
    <property type="match status" value="1"/>
</dbReference>
<comment type="caution">
    <text evidence="1">The sequence shown here is derived from an EMBL/GenBank/DDBJ whole genome shotgun (WGS) entry which is preliminary data.</text>
</comment>
<name>A0ABW2L7J2_9BACT</name>
<dbReference type="RefSeq" id="WP_379713559.1">
    <property type="nucleotide sequence ID" value="NZ_JBHTBS010000007.1"/>
</dbReference>
<proteinExistence type="predicted"/>
<reference evidence="2" key="1">
    <citation type="journal article" date="2019" name="Int. J. Syst. Evol. Microbiol.">
        <title>The Global Catalogue of Microorganisms (GCM) 10K type strain sequencing project: providing services to taxonomists for standard genome sequencing and annotation.</title>
        <authorList>
            <consortium name="The Broad Institute Genomics Platform"/>
            <consortium name="The Broad Institute Genome Sequencing Center for Infectious Disease"/>
            <person name="Wu L."/>
            <person name="Ma J."/>
        </authorList>
    </citation>
    <scope>NUCLEOTIDE SEQUENCE [LARGE SCALE GENOMIC DNA]</scope>
    <source>
        <strain evidence="2">CGMCC 4.1467</strain>
    </source>
</reference>